<comment type="subcellular location">
    <subcellularLocation>
        <location evidence="2">Endoplasmic reticulum membrane</location>
        <topology evidence="2">Multi-pass membrane protein</topology>
    </subcellularLocation>
    <subcellularLocation>
        <location evidence="18">Membrane</location>
        <topology evidence="18">Multi-pass membrane protein</topology>
    </subcellularLocation>
</comment>
<feature type="binding site" evidence="16">
    <location>
        <position position="1032"/>
    </location>
    <ligand>
        <name>ATP</name>
        <dbReference type="ChEBI" id="CHEBI:30616"/>
    </ligand>
</feature>
<feature type="binding site" evidence="16">
    <location>
        <position position="757"/>
    </location>
    <ligand>
        <name>ATP</name>
        <dbReference type="ChEBI" id="CHEBI:30616"/>
    </ligand>
</feature>
<feature type="compositionally biased region" description="Basic and acidic residues" evidence="19">
    <location>
        <begin position="1358"/>
        <end position="1379"/>
    </location>
</feature>
<feature type="domain" description="P-type ATPase N-terminal" evidence="20">
    <location>
        <begin position="44"/>
        <end position="102"/>
    </location>
</feature>
<feature type="compositionally biased region" description="Polar residues" evidence="19">
    <location>
        <begin position="478"/>
        <end position="492"/>
    </location>
</feature>
<feature type="binding site" evidence="17">
    <location>
        <position position="420"/>
    </location>
    <ligand>
        <name>Mg(2+)</name>
        <dbReference type="ChEBI" id="CHEBI:18420"/>
    </ligand>
</feature>
<feature type="binding site" evidence="16">
    <location>
        <position position="420"/>
    </location>
    <ligand>
        <name>ATP</name>
        <dbReference type="ChEBI" id="CHEBI:30616"/>
    </ligand>
</feature>
<feature type="transmembrane region" description="Helical" evidence="18">
    <location>
        <begin position="1089"/>
        <end position="1108"/>
    </location>
</feature>
<keyword evidence="4 18" id="KW-0812">Transmembrane</keyword>
<name>A0A668RXD1_OREAU</name>
<evidence type="ECO:0000256" key="16">
    <source>
        <dbReference type="PIRSR" id="PIRSR606539-2"/>
    </source>
</evidence>
<dbReference type="SFLD" id="SFLDF00027">
    <property type="entry name" value="p-type_atpase"/>
    <property type="match status" value="1"/>
</dbReference>
<feature type="binding site" evidence="17">
    <location>
        <position position="1033"/>
    </location>
    <ligand>
        <name>Mg(2+)</name>
        <dbReference type="ChEBI" id="CHEBI:18420"/>
    </ligand>
</feature>
<evidence type="ECO:0000256" key="5">
    <source>
        <dbReference type="ARBA" id="ARBA00022723"/>
    </source>
</evidence>
<keyword evidence="9 17" id="KW-0460">Magnesium</keyword>
<feature type="binding site" evidence="16">
    <location>
        <position position="1033"/>
    </location>
    <ligand>
        <name>ATP</name>
        <dbReference type="ChEBI" id="CHEBI:30616"/>
    </ligand>
</feature>
<evidence type="ECO:0000313" key="22">
    <source>
        <dbReference type="Ensembl" id="ENSOABP00000006940.2"/>
    </source>
</evidence>
<feature type="binding site" evidence="17">
    <location>
        <position position="1029"/>
    </location>
    <ligand>
        <name>Mg(2+)</name>
        <dbReference type="ChEBI" id="CHEBI:18420"/>
    </ligand>
</feature>
<dbReference type="Gene3D" id="3.40.1110.10">
    <property type="entry name" value="Calcium-transporting ATPase, cytoplasmic domain N"/>
    <property type="match status" value="1"/>
</dbReference>
<feature type="domain" description="P-type ATPase C-terminal" evidence="21">
    <location>
        <begin position="1048"/>
        <end position="1191"/>
    </location>
</feature>
<feature type="binding site" evidence="16">
    <location>
        <position position="882"/>
    </location>
    <ligand>
        <name>ATP</name>
        <dbReference type="ChEBI" id="CHEBI:30616"/>
    </ligand>
</feature>
<feature type="binding site" evidence="16">
    <location>
        <position position="733"/>
    </location>
    <ligand>
        <name>ATP</name>
        <dbReference type="ChEBI" id="CHEBI:30616"/>
    </ligand>
</feature>
<dbReference type="FunFam" id="3.40.50.1000:FF:000001">
    <property type="entry name" value="Phospholipid-transporting ATPase IC"/>
    <property type="match status" value="1"/>
</dbReference>
<keyword evidence="10 18" id="KW-1278">Translocase</keyword>
<feature type="binding site" evidence="16">
    <location>
        <position position="421"/>
    </location>
    <ligand>
        <name>ATP</name>
        <dbReference type="ChEBI" id="CHEBI:30616"/>
    </ligand>
</feature>
<evidence type="ECO:0000256" key="15">
    <source>
        <dbReference type="PIRSR" id="PIRSR606539-1"/>
    </source>
</evidence>
<dbReference type="InterPro" id="IPR032630">
    <property type="entry name" value="P_typ_ATPase_c"/>
</dbReference>
<feature type="transmembrane region" description="Helical" evidence="18">
    <location>
        <begin position="1120"/>
        <end position="1140"/>
    </location>
</feature>
<evidence type="ECO:0000256" key="3">
    <source>
        <dbReference type="ARBA" id="ARBA00008109"/>
    </source>
</evidence>
<feature type="binding site" evidence="16">
    <location>
        <position position="691"/>
    </location>
    <ligand>
        <name>ATP</name>
        <dbReference type="ChEBI" id="CHEBI:30616"/>
    </ligand>
</feature>
<dbReference type="InterPro" id="IPR032631">
    <property type="entry name" value="P-type_ATPase_N"/>
</dbReference>
<evidence type="ECO:0000313" key="23">
    <source>
        <dbReference type="Proteomes" id="UP000472276"/>
    </source>
</evidence>
<feature type="binding site" evidence="16">
    <location>
        <position position="422"/>
    </location>
    <ligand>
        <name>ATP</name>
        <dbReference type="ChEBI" id="CHEBI:30616"/>
    </ligand>
</feature>
<dbReference type="Gene3D" id="2.70.150.10">
    <property type="entry name" value="Calcium-transporting ATPase, cytoplasmic transduction domain A"/>
    <property type="match status" value="1"/>
</dbReference>
<dbReference type="GO" id="GO:0045332">
    <property type="term" value="P:phospholipid translocation"/>
    <property type="evidence" value="ECO:0007669"/>
    <property type="project" value="TreeGrafter"/>
</dbReference>
<keyword evidence="8 16" id="KW-0067">ATP-binding</keyword>
<comment type="cofactor">
    <cofactor evidence="1 17">
        <name>Mg(2+)</name>
        <dbReference type="ChEBI" id="CHEBI:18420"/>
    </cofactor>
</comment>
<dbReference type="Proteomes" id="UP000472276">
    <property type="component" value="Unassembled WGS sequence"/>
</dbReference>
<dbReference type="Gene3D" id="3.40.50.1000">
    <property type="entry name" value="HAD superfamily/HAD-like"/>
    <property type="match status" value="1"/>
</dbReference>
<dbReference type="PANTHER" id="PTHR24092:SF81">
    <property type="entry name" value="PHOSPHOLIPID-TRANSPORTING ATPASE VA"/>
    <property type="match status" value="1"/>
</dbReference>
<feature type="transmembrane region" description="Helical" evidence="18">
    <location>
        <begin position="348"/>
        <end position="372"/>
    </location>
</feature>
<accession>A0A668RXD1</accession>
<keyword evidence="6 16" id="KW-0547">Nucleotide-binding</keyword>
<dbReference type="PANTHER" id="PTHR24092">
    <property type="entry name" value="PROBABLE PHOSPHOLIPID-TRANSPORTING ATPASE"/>
    <property type="match status" value="1"/>
</dbReference>
<dbReference type="PRINTS" id="PR00119">
    <property type="entry name" value="CATATPASE"/>
</dbReference>
<comment type="catalytic activity">
    <reaction evidence="14">
        <text>a beta-D-glucosyl-(1&lt;-&gt;1')-N-acylsphing-4-enine(out) + ATP + H2O = a beta-D-glucosyl-(1&lt;-&gt;1')-N-acylsphing-4-enine(in) + ADP + phosphate + H(+)</text>
        <dbReference type="Rhea" id="RHEA:66036"/>
        <dbReference type="ChEBI" id="CHEBI:15377"/>
        <dbReference type="ChEBI" id="CHEBI:15378"/>
        <dbReference type="ChEBI" id="CHEBI:22801"/>
        <dbReference type="ChEBI" id="CHEBI:30616"/>
        <dbReference type="ChEBI" id="CHEBI:43474"/>
        <dbReference type="ChEBI" id="CHEBI:456216"/>
    </reaction>
    <physiologicalReaction direction="left-to-right" evidence="14">
        <dbReference type="Rhea" id="RHEA:66037"/>
    </physiologicalReaction>
</comment>
<dbReference type="EC" id="7.6.2.1" evidence="18"/>
<evidence type="ECO:0000256" key="6">
    <source>
        <dbReference type="ARBA" id="ARBA00022741"/>
    </source>
</evidence>
<dbReference type="GO" id="GO:0000287">
    <property type="term" value="F:magnesium ion binding"/>
    <property type="evidence" value="ECO:0007669"/>
    <property type="project" value="UniProtKB-UniRule"/>
</dbReference>
<feature type="region of interest" description="Disordered" evidence="19">
    <location>
        <begin position="1236"/>
        <end position="1312"/>
    </location>
</feature>
<feature type="binding site" evidence="16">
    <location>
        <position position="881"/>
    </location>
    <ligand>
        <name>ATP</name>
        <dbReference type="ChEBI" id="CHEBI:30616"/>
    </ligand>
</feature>
<evidence type="ECO:0000256" key="11">
    <source>
        <dbReference type="ARBA" id="ARBA00022989"/>
    </source>
</evidence>
<dbReference type="InterPro" id="IPR023299">
    <property type="entry name" value="ATPase_P-typ_cyto_dom_N"/>
</dbReference>
<dbReference type="InterPro" id="IPR023214">
    <property type="entry name" value="HAD_sf"/>
</dbReference>
<comment type="similarity">
    <text evidence="3 18">Belongs to the cation transport ATPase (P-type) (TC 3.A.3) family. Type IV subfamily.</text>
</comment>
<feature type="transmembrane region" description="Helical" evidence="18">
    <location>
        <begin position="1162"/>
        <end position="1181"/>
    </location>
</feature>
<dbReference type="GO" id="GO:0005524">
    <property type="term" value="F:ATP binding"/>
    <property type="evidence" value="ECO:0007669"/>
    <property type="project" value="UniProtKB-UniRule"/>
</dbReference>
<dbReference type="Pfam" id="PF13246">
    <property type="entry name" value="Cation_ATPase"/>
    <property type="match status" value="1"/>
</dbReference>
<dbReference type="InterPro" id="IPR018303">
    <property type="entry name" value="ATPase_P-typ_P_site"/>
</dbReference>
<dbReference type="InterPro" id="IPR023298">
    <property type="entry name" value="ATPase_P-typ_TM_dom_sf"/>
</dbReference>
<dbReference type="Pfam" id="PF16209">
    <property type="entry name" value="PhoLip_ATPase_N"/>
    <property type="match status" value="1"/>
</dbReference>
<proteinExistence type="inferred from homology"/>
<keyword evidence="11 18" id="KW-1133">Transmembrane helix</keyword>
<dbReference type="SFLD" id="SFLDG00002">
    <property type="entry name" value="C1.7:_P-type_atpase_like"/>
    <property type="match status" value="1"/>
</dbReference>
<organism evidence="22 23">
    <name type="scientific">Oreochromis aureus</name>
    <name type="common">Israeli tilapia</name>
    <name type="synonym">Chromis aureus</name>
    <dbReference type="NCBI Taxonomy" id="47969"/>
    <lineage>
        <taxon>Eukaryota</taxon>
        <taxon>Metazoa</taxon>
        <taxon>Chordata</taxon>
        <taxon>Craniata</taxon>
        <taxon>Vertebrata</taxon>
        <taxon>Euteleostomi</taxon>
        <taxon>Actinopterygii</taxon>
        <taxon>Neopterygii</taxon>
        <taxon>Teleostei</taxon>
        <taxon>Neoteleostei</taxon>
        <taxon>Acanthomorphata</taxon>
        <taxon>Ovalentaria</taxon>
        <taxon>Cichlomorphae</taxon>
        <taxon>Cichliformes</taxon>
        <taxon>Cichlidae</taxon>
        <taxon>African cichlids</taxon>
        <taxon>Pseudocrenilabrinae</taxon>
        <taxon>Oreochromini</taxon>
        <taxon>Oreochromis</taxon>
    </lineage>
</organism>
<dbReference type="PROSITE" id="PS00154">
    <property type="entry name" value="ATPASE_E1_E2"/>
    <property type="match status" value="1"/>
</dbReference>
<evidence type="ECO:0000256" key="18">
    <source>
        <dbReference type="RuleBase" id="RU362033"/>
    </source>
</evidence>
<dbReference type="NCBIfam" id="TIGR01652">
    <property type="entry name" value="ATPase-Plipid"/>
    <property type="match status" value="1"/>
</dbReference>
<comment type="catalytic activity">
    <reaction evidence="13 18">
        <text>ATP + H2O + phospholipidSide 1 = ADP + phosphate + phospholipidSide 2.</text>
        <dbReference type="EC" id="7.6.2.1"/>
    </reaction>
</comment>
<sequence length="1391" mass="156636">MARHSEEDAGMAKAPPAARQRKKKPKENKTRTVHANILHDCAKGEENPNRHYANNKIKTTKYTVLSFLPKNLFEQFHRFANVYFVFIALLNFVPVVNAFQPELALAPVVFILSVTAIKDLWEDYRRHRSDKEINHMDCLVYSRAERRYVEKYWKEVRVGDFIRLRCNELLPADVLLLSSSDPDRLCHIETATLDGETNLKQRQVVRSFYDLDCEFDPLKYNSIIECEKPNNDLNRFRGYIIHRSGRRDALYKENLLLRGCTIRNTEEAVGIVIYAGHETKAMLNNNGPRYKRSKLERQMNVDVFWCVIILLVMCLFAAVGHGLWMFQYGDNRPVFDVLSPEGTNLSPIMSAIYLFLTMIIVFQVLIPISLFVSIEIVKICQVYFIHQDMDLYDEETDSHLQCRALNITEDLGQMQYIFSDKTGTLTENKMVFRRCTVAGVEYSHDANARRLAMYQEMDSEEEECMSHGGTLPRRDSVTSHQSARVVLRSQSTKSHRRTGSRAEAKRASILSKHTAFSSPMEKDITPDPKLLDKVNDCSSQMDFMRFHSQPISQLPSDLSDIIDFFIALTICNTVVVSSPNQPRHKVRMRFELKSPVKTIEDFIKRFTPSRLTSGSNSSSSSSLITNRSSNKGCSSLLSSPSAESTLTKLHEEQPSGGLEQDFSPIPPSYDGKASWNLEEGELRYEAESPDEAALVYAARAYKCSLVGRLPDQVIVELPHLGKLSFELLHTLGFDSTRKRMSVVVRHPLTDQITVYTKGADSVIMDLIKPPDTGNSKGKRQKKIVCRTQHYLNLYAADGLRTLCIAKKILSKEEYACWLQRHLAAETAIQGREELLFESALRLETNLHLLGATGIEDRLQDGVPETIASLRKAGLQIWVLTGDKQETAVNIAYACKLLDPEEELLTLNADSQEACALLLEESLHYIQAKFLCSPSGPTTKTFNTNFSPFDIYSSSSPSSQSTPFLVHRLGLVIDGRTLAYALDKSLEDKFLAVARSCRSVLCCRSTPLQKSMVVKLVRNKLKVMTLAIGDGANDVSMIQVADVGVGISGQEGMQEYKPYMFWMNMIDAFYQSLVCFFIPYFAYADSDVDLFTWGTPITTLALFTILLHLGTETKTWTWMNWMSIAFSIALFFTVALCYNASCPACYSPSNPYWTMQRLLQEPLFYLLCFITPIAALLPRFFYRACQGTLFPSPVQLGRQLDKLPADIRRNILSLSRVKVGSPLCPKLPFLSLAKASPKGYNKKDRRSVSGSKQGPLLQTDEAKRSPLQPTDSDMHLSDLYTPAPSEVDTLPYTKDNPAPSGELQTSSAADSEHLDKTIEPSDVNLSSCVTSTPLPAQADGVQLSMPPDGASQCVRYTRNSEERLKSEHAVSPAHRTEPPTERPLQAASFSLN</sequence>
<gene>
    <name evidence="22" type="primary">ATP10A</name>
</gene>
<reference evidence="22" key="2">
    <citation type="submission" date="2025-09" db="UniProtKB">
        <authorList>
            <consortium name="Ensembl"/>
        </authorList>
    </citation>
    <scope>IDENTIFICATION</scope>
</reference>
<dbReference type="SFLD" id="SFLDS00003">
    <property type="entry name" value="Haloacid_Dehalogenase"/>
    <property type="match status" value="1"/>
</dbReference>
<feature type="binding site" evidence="16">
    <location>
        <position position="1009"/>
    </location>
    <ligand>
        <name>ATP</name>
        <dbReference type="ChEBI" id="CHEBI:30616"/>
    </ligand>
</feature>
<feature type="transmembrane region" description="Helical" evidence="18">
    <location>
        <begin position="1060"/>
        <end position="1083"/>
    </location>
</feature>
<evidence type="ECO:0000256" key="17">
    <source>
        <dbReference type="PIRSR" id="PIRSR606539-3"/>
    </source>
</evidence>
<evidence type="ECO:0000256" key="12">
    <source>
        <dbReference type="ARBA" id="ARBA00023136"/>
    </source>
</evidence>
<protein>
    <recommendedName>
        <fullName evidence="18">Phospholipid-transporting ATPase</fullName>
        <ecNumber evidence="18">7.6.2.1</ecNumber>
    </recommendedName>
</protein>
<feature type="active site" description="4-aspartylphosphate intermediate" evidence="15">
    <location>
        <position position="420"/>
    </location>
</feature>
<dbReference type="FunFam" id="3.40.1110.10:FF:000009">
    <property type="entry name" value="Phospholipid-transporting ATPase"/>
    <property type="match status" value="1"/>
</dbReference>
<feature type="region of interest" description="Disordered" evidence="19">
    <location>
        <begin position="610"/>
        <end position="666"/>
    </location>
</feature>
<evidence type="ECO:0000256" key="8">
    <source>
        <dbReference type="ARBA" id="ARBA00022840"/>
    </source>
</evidence>
<evidence type="ECO:0000256" key="7">
    <source>
        <dbReference type="ARBA" id="ARBA00022824"/>
    </source>
</evidence>
<dbReference type="InterPro" id="IPR006539">
    <property type="entry name" value="P-type_ATPase_IV"/>
</dbReference>
<dbReference type="FunFam" id="2.70.150.10:FF:000022">
    <property type="entry name" value="Phospholipid-transporting ATPase"/>
    <property type="match status" value="1"/>
</dbReference>
<dbReference type="SUPFAM" id="SSF81653">
    <property type="entry name" value="Calcium ATPase, transduction domain A"/>
    <property type="match status" value="1"/>
</dbReference>
<dbReference type="SUPFAM" id="SSF81660">
    <property type="entry name" value="Metal cation-transporting ATPase, ATP-binding domain N"/>
    <property type="match status" value="1"/>
</dbReference>
<feature type="region of interest" description="Disordered" evidence="19">
    <location>
        <begin position="1"/>
        <end position="33"/>
    </location>
</feature>
<keyword evidence="23" id="KW-1185">Reference proteome</keyword>
<evidence type="ECO:0000259" key="21">
    <source>
        <dbReference type="Pfam" id="PF16212"/>
    </source>
</evidence>
<evidence type="ECO:0000256" key="9">
    <source>
        <dbReference type="ARBA" id="ARBA00022842"/>
    </source>
</evidence>
<evidence type="ECO:0000256" key="14">
    <source>
        <dbReference type="ARBA" id="ARBA00050913"/>
    </source>
</evidence>
<dbReference type="InterPro" id="IPR036412">
    <property type="entry name" value="HAD-like_sf"/>
</dbReference>
<keyword evidence="7" id="KW-0256">Endoplasmic reticulum</keyword>
<evidence type="ECO:0000256" key="19">
    <source>
        <dbReference type="SAM" id="MobiDB-lite"/>
    </source>
</evidence>
<dbReference type="InterPro" id="IPR008250">
    <property type="entry name" value="ATPase_P-typ_transduc_dom_A_sf"/>
</dbReference>
<reference evidence="22" key="1">
    <citation type="submission" date="2025-08" db="UniProtKB">
        <authorList>
            <consortium name="Ensembl"/>
        </authorList>
    </citation>
    <scope>IDENTIFICATION</scope>
</reference>
<dbReference type="FunFam" id="3.40.1110.10:FF:000109">
    <property type="entry name" value="Phospholipid-transporting ATPase"/>
    <property type="match status" value="1"/>
</dbReference>
<feature type="transmembrane region" description="Helical" evidence="18">
    <location>
        <begin position="303"/>
        <end position="328"/>
    </location>
</feature>
<feature type="binding site" evidence="17">
    <location>
        <position position="422"/>
    </location>
    <ligand>
        <name>Mg(2+)</name>
        <dbReference type="ChEBI" id="CHEBI:18420"/>
    </ligand>
</feature>
<dbReference type="GO" id="GO:1990531">
    <property type="term" value="C:phospholipid-translocating ATPase complex"/>
    <property type="evidence" value="ECO:0007669"/>
    <property type="project" value="UniProtKB-ARBA"/>
</dbReference>
<dbReference type="SUPFAM" id="SSF56784">
    <property type="entry name" value="HAD-like"/>
    <property type="match status" value="1"/>
</dbReference>
<feature type="region of interest" description="Disordered" evidence="19">
    <location>
        <begin position="1358"/>
        <end position="1391"/>
    </location>
</feature>
<dbReference type="GO" id="GO:0140351">
    <property type="term" value="F:glycosylceramide flippase activity"/>
    <property type="evidence" value="ECO:0007669"/>
    <property type="project" value="UniProtKB-ARBA"/>
</dbReference>
<feature type="region of interest" description="Disordered" evidence="19">
    <location>
        <begin position="465"/>
        <end position="506"/>
    </location>
</feature>
<dbReference type="InterPro" id="IPR044492">
    <property type="entry name" value="P_typ_ATPase_HD_dom"/>
</dbReference>
<feature type="transmembrane region" description="Helical" evidence="18">
    <location>
        <begin position="79"/>
        <end position="97"/>
    </location>
</feature>
<feature type="binding site" evidence="16">
    <location>
        <position position="1003"/>
    </location>
    <ligand>
        <name>ATP</name>
        <dbReference type="ChEBI" id="CHEBI:30616"/>
    </ligand>
</feature>
<evidence type="ECO:0000259" key="20">
    <source>
        <dbReference type="Pfam" id="PF16209"/>
    </source>
</evidence>
<evidence type="ECO:0000256" key="2">
    <source>
        <dbReference type="ARBA" id="ARBA00004477"/>
    </source>
</evidence>
<evidence type="ECO:0000256" key="13">
    <source>
        <dbReference type="ARBA" id="ARBA00034036"/>
    </source>
</evidence>
<dbReference type="Ensembl" id="ENSOABT00000007181.2">
    <property type="protein sequence ID" value="ENSOABP00000006940.2"/>
    <property type="gene ID" value="ENSOABG00000003725.2"/>
</dbReference>
<keyword evidence="5 17" id="KW-0479">Metal-binding</keyword>
<dbReference type="GO" id="GO:0005789">
    <property type="term" value="C:endoplasmic reticulum membrane"/>
    <property type="evidence" value="ECO:0007669"/>
    <property type="project" value="UniProtKB-SubCell"/>
</dbReference>
<evidence type="ECO:0000256" key="4">
    <source>
        <dbReference type="ARBA" id="ARBA00022692"/>
    </source>
</evidence>
<dbReference type="FunFam" id="3.40.50.1000:FF:000023">
    <property type="entry name" value="Phospholipid-transporting ATPase"/>
    <property type="match status" value="1"/>
</dbReference>
<dbReference type="Pfam" id="PF16212">
    <property type="entry name" value="PhoLip_ATPase_C"/>
    <property type="match status" value="1"/>
</dbReference>
<dbReference type="GO" id="GO:0005886">
    <property type="term" value="C:plasma membrane"/>
    <property type="evidence" value="ECO:0007669"/>
    <property type="project" value="TreeGrafter"/>
</dbReference>
<dbReference type="SUPFAM" id="SSF81665">
    <property type="entry name" value="Calcium ATPase, transmembrane domain M"/>
    <property type="match status" value="1"/>
</dbReference>
<feature type="binding site" evidence="16">
    <location>
        <position position="800"/>
    </location>
    <ligand>
        <name>ATP</name>
        <dbReference type="ChEBI" id="CHEBI:30616"/>
    </ligand>
</feature>
<evidence type="ECO:0000256" key="1">
    <source>
        <dbReference type="ARBA" id="ARBA00001946"/>
    </source>
</evidence>
<feature type="compositionally biased region" description="Low complexity" evidence="19">
    <location>
        <begin position="610"/>
        <end position="646"/>
    </location>
</feature>
<evidence type="ECO:0000256" key="10">
    <source>
        <dbReference type="ARBA" id="ARBA00022967"/>
    </source>
</evidence>
<keyword evidence="12 18" id="KW-0472">Membrane</keyword>
<feature type="binding site" evidence="16">
    <location>
        <position position="880"/>
    </location>
    <ligand>
        <name>ATP</name>
        <dbReference type="ChEBI" id="CHEBI:30616"/>
    </ligand>
</feature>